<evidence type="ECO:0000256" key="2">
    <source>
        <dbReference type="SAM" id="SignalP"/>
    </source>
</evidence>
<accession>A0A7S2D4H9</accession>
<evidence type="ECO:0008006" key="4">
    <source>
        <dbReference type="Google" id="ProtNLM"/>
    </source>
</evidence>
<dbReference type="AlphaFoldDB" id="A0A7S2D4H9"/>
<feature type="region of interest" description="Disordered" evidence="1">
    <location>
        <begin position="191"/>
        <end position="269"/>
    </location>
</feature>
<sequence length="287" mass="29868">MFRYCVAMILVLGPASAFTPTTLRPPQLGGAPMMMRPQRVAMLSQRVPQEHAAMMAAVSSPRTPAAGVSIRATFAMRLALAVTASLLGIFLRVGRAVAASASATSAAPFALSGNMVKWGVVTVVLGGAYIFRREETPILTETVIPEEEQPHAAAAASTDVDGITAAAEPAAAITDDASLNADLFRRMQALAAAKDAEDDDEGETPPPVSDSSDSWGVGNTAVLEPPRPGEVEPPKAAGVLDGEPAVDFPAGFPLVDGSDWSEPDTEPTASEDQIAMLQRMFGTPPTE</sequence>
<evidence type="ECO:0000256" key="1">
    <source>
        <dbReference type="SAM" id="MobiDB-lite"/>
    </source>
</evidence>
<proteinExistence type="predicted"/>
<dbReference type="EMBL" id="HBGU01025388">
    <property type="protein sequence ID" value="CAD9443794.1"/>
    <property type="molecule type" value="Transcribed_RNA"/>
</dbReference>
<reference evidence="3" key="1">
    <citation type="submission" date="2021-01" db="EMBL/GenBank/DDBJ databases">
        <authorList>
            <person name="Corre E."/>
            <person name="Pelletier E."/>
            <person name="Niang G."/>
            <person name="Scheremetjew M."/>
            <person name="Finn R."/>
            <person name="Kale V."/>
            <person name="Holt S."/>
            <person name="Cochrane G."/>
            <person name="Meng A."/>
            <person name="Brown T."/>
            <person name="Cohen L."/>
        </authorList>
    </citation>
    <scope>NUCLEOTIDE SEQUENCE</scope>
    <source>
        <strain evidence="3">UTEX LB 985</strain>
    </source>
</reference>
<gene>
    <name evidence="3" type="ORF">CBRE1094_LOCUS13752</name>
</gene>
<protein>
    <recommendedName>
        <fullName evidence="4">Transmembrane protein</fullName>
    </recommendedName>
</protein>
<keyword evidence="2" id="KW-0732">Signal</keyword>
<name>A0A7S2D4H9_9EUKA</name>
<feature type="chain" id="PRO_5030616347" description="Transmembrane protein" evidence="2">
    <location>
        <begin position="18"/>
        <end position="287"/>
    </location>
</feature>
<evidence type="ECO:0000313" key="3">
    <source>
        <dbReference type="EMBL" id="CAD9443794.1"/>
    </source>
</evidence>
<organism evidence="3">
    <name type="scientific">Haptolina brevifila</name>
    <dbReference type="NCBI Taxonomy" id="156173"/>
    <lineage>
        <taxon>Eukaryota</taxon>
        <taxon>Haptista</taxon>
        <taxon>Haptophyta</taxon>
        <taxon>Prymnesiophyceae</taxon>
        <taxon>Prymnesiales</taxon>
        <taxon>Prymnesiaceae</taxon>
        <taxon>Haptolina</taxon>
    </lineage>
</organism>
<feature type="signal peptide" evidence="2">
    <location>
        <begin position="1"/>
        <end position="17"/>
    </location>
</feature>